<dbReference type="EMBL" id="QOIP01000002">
    <property type="protein sequence ID" value="RLU25889.1"/>
    <property type="molecule type" value="Genomic_DNA"/>
</dbReference>
<dbReference type="Proteomes" id="UP000279307">
    <property type="component" value="Chromosome 2"/>
</dbReference>
<sequence length="220" mass="24368">MATLVWITLILCAFAGYSSAQEHFPALLGESCKRDIDCIEHAFCRWQQTCLCDPYYSPTLDKSMCIATVGLTCHNNSMCATMTNAECKQNTCACKDDYFLDSTNSSNCIGRPVEIGDLCQVNSVCQDSFDSALCIDNQCQCFTGHHFVNHTKTCIQSRGLYYSCKEDYECYMDDRSSDALECKNRQCLCKEGEPQCAGGSLVTATGALMTISLLLQRVAQ</sequence>
<gene>
    <name evidence="3" type="ORF">DMN91_002050</name>
    <name evidence="2" type="ORF">X777_05607</name>
</gene>
<evidence type="ECO:0008006" key="5">
    <source>
        <dbReference type="Google" id="ProtNLM"/>
    </source>
</evidence>
<reference evidence="2 4" key="1">
    <citation type="journal article" date="2014" name="Curr. Biol.">
        <title>The genome of the clonal raider ant Cerapachys biroi.</title>
        <authorList>
            <person name="Oxley P.R."/>
            <person name="Ji L."/>
            <person name="Fetter-Pruneda I."/>
            <person name="McKenzie S.K."/>
            <person name="Li C."/>
            <person name="Hu H."/>
            <person name="Zhang G."/>
            <person name="Kronauer D.J."/>
        </authorList>
    </citation>
    <scope>NUCLEOTIDE SEQUENCE [LARGE SCALE GENOMIC DNA]</scope>
</reference>
<dbReference type="OrthoDB" id="5912242at2759"/>
<evidence type="ECO:0000313" key="4">
    <source>
        <dbReference type="Proteomes" id="UP000053097"/>
    </source>
</evidence>
<protein>
    <recommendedName>
        <fullName evidence="5">EB domain-containing protein</fullName>
    </recommendedName>
</protein>
<dbReference type="EMBL" id="KK107250">
    <property type="protein sequence ID" value="EZA54377.1"/>
    <property type="molecule type" value="Genomic_DNA"/>
</dbReference>
<reference evidence="3" key="3">
    <citation type="submission" date="2018-07" db="EMBL/GenBank/DDBJ databases">
        <authorList>
            <person name="Mckenzie S.K."/>
            <person name="Kronauer D.J.C."/>
        </authorList>
    </citation>
    <scope>NUCLEOTIDE SEQUENCE</scope>
    <source>
        <strain evidence="3">Clonal line C1</strain>
    </source>
</reference>
<evidence type="ECO:0000313" key="2">
    <source>
        <dbReference type="EMBL" id="EZA54377.1"/>
    </source>
</evidence>
<keyword evidence="1" id="KW-0732">Signal</keyword>
<dbReference type="PANTHER" id="PTHR39069">
    <property type="entry name" value="ECDYSONE-INDUCIBLE GENE E1, ISOFORM A"/>
    <property type="match status" value="1"/>
</dbReference>
<accession>A0A026WE84</accession>
<proteinExistence type="predicted"/>
<feature type="chain" id="PRO_5035982431" description="EB domain-containing protein" evidence="1">
    <location>
        <begin position="21"/>
        <end position="220"/>
    </location>
</feature>
<dbReference type="AlphaFoldDB" id="A0A026WE84"/>
<dbReference type="PANTHER" id="PTHR39069:SF8">
    <property type="entry name" value="FI17111P1"/>
    <property type="match status" value="1"/>
</dbReference>
<name>A0A026WE84_OOCBI</name>
<dbReference type="OMA" id="DKSMCIA"/>
<keyword evidence="4" id="KW-1185">Reference proteome</keyword>
<evidence type="ECO:0000313" key="3">
    <source>
        <dbReference type="EMBL" id="RLU25889.1"/>
    </source>
</evidence>
<evidence type="ECO:0000256" key="1">
    <source>
        <dbReference type="SAM" id="SignalP"/>
    </source>
</evidence>
<feature type="signal peptide" evidence="1">
    <location>
        <begin position="1"/>
        <end position="20"/>
    </location>
</feature>
<organism evidence="2 4">
    <name type="scientific">Ooceraea biroi</name>
    <name type="common">Clonal raider ant</name>
    <name type="synonym">Cerapachys biroi</name>
    <dbReference type="NCBI Taxonomy" id="2015173"/>
    <lineage>
        <taxon>Eukaryota</taxon>
        <taxon>Metazoa</taxon>
        <taxon>Ecdysozoa</taxon>
        <taxon>Arthropoda</taxon>
        <taxon>Hexapoda</taxon>
        <taxon>Insecta</taxon>
        <taxon>Pterygota</taxon>
        <taxon>Neoptera</taxon>
        <taxon>Endopterygota</taxon>
        <taxon>Hymenoptera</taxon>
        <taxon>Apocrita</taxon>
        <taxon>Aculeata</taxon>
        <taxon>Formicoidea</taxon>
        <taxon>Formicidae</taxon>
        <taxon>Dorylinae</taxon>
        <taxon>Ooceraea</taxon>
    </lineage>
</organism>
<reference evidence="3" key="2">
    <citation type="journal article" date="2018" name="Genome Res.">
        <title>The genomic architecture and molecular evolution of ant odorant receptors.</title>
        <authorList>
            <person name="McKenzie S.K."/>
            <person name="Kronauer D.J.C."/>
        </authorList>
    </citation>
    <scope>NUCLEOTIDE SEQUENCE [LARGE SCALE GENOMIC DNA]</scope>
    <source>
        <strain evidence="3">Clonal line C1</strain>
    </source>
</reference>
<dbReference type="Proteomes" id="UP000053097">
    <property type="component" value="Unassembled WGS sequence"/>
</dbReference>